<keyword evidence="3" id="KW-1185">Reference proteome</keyword>
<dbReference type="AlphaFoldDB" id="A0AAD2HHC8"/>
<gene>
    <name evidence="2" type="ORF">MYCIT1_LOCUS22283</name>
</gene>
<accession>A0AAD2HHC8</accession>
<evidence type="ECO:0000313" key="2">
    <source>
        <dbReference type="EMBL" id="CAK5274894.1"/>
    </source>
</evidence>
<feature type="non-terminal residue" evidence="2">
    <location>
        <position position="1"/>
    </location>
</feature>
<evidence type="ECO:0000256" key="1">
    <source>
        <dbReference type="SAM" id="MobiDB-lite"/>
    </source>
</evidence>
<organism evidence="2 3">
    <name type="scientific">Mycena citricolor</name>
    <dbReference type="NCBI Taxonomy" id="2018698"/>
    <lineage>
        <taxon>Eukaryota</taxon>
        <taxon>Fungi</taxon>
        <taxon>Dikarya</taxon>
        <taxon>Basidiomycota</taxon>
        <taxon>Agaricomycotina</taxon>
        <taxon>Agaricomycetes</taxon>
        <taxon>Agaricomycetidae</taxon>
        <taxon>Agaricales</taxon>
        <taxon>Marasmiineae</taxon>
        <taxon>Mycenaceae</taxon>
        <taxon>Mycena</taxon>
    </lineage>
</organism>
<name>A0AAD2HHC8_9AGAR</name>
<comment type="caution">
    <text evidence="2">The sequence shown here is derived from an EMBL/GenBank/DDBJ whole genome shotgun (WGS) entry which is preliminary data.</text>
</comment>
<feature type="region of interest" description="Disordered" evidence="1">
    <location>
        <begin position="25"/>
        <end position="45"/>
    </location>
</feature>
<dbReference type="Proteomes" id="UP001295794">
    <property type="component" value="Unassembled WGS sequence"/>
</dbReference>
<protein>
    <submittedName>
        <fullName evidence="2">Uncharacterized protein</fullName>
    </submittedName>
</protein>
<proteinExistence type="predicted"/>
<evidence type="ECO:0000313" key="3">
    <source>
        <dbReference type="Proteomes" id="UP001295794"/>
    </source>
</evidence>
<sequence>LFSMQRAKGASASFMNEIGFLRPTRGRTESTHVNPTPDTSRALPSATPDRVHLEYIHSIVQVNSFSASFCIINDCSIYSDSKYH</sequence>
<dbReference type="EMBL" id="CAVNYO010000403">
    <property type="protein sequence ID" value="CAK5274894.1"/>
    <property type="molecule type" value="Genomic_DNA"/>
</dbReference>
<reference evidence="2" key="1">
    <citation type="submission" date="2023-11" db="EMBL/GenBank/DDBJ databases">
        <authorList>
            <person name="De Vega J J."/>
            <person name="De Vega J J."/>
        </authorList>
    </citation>
    <scope>NUCLEOTIDE SEQUENCE</scope>
</reference>